<gene>
    <name evidence="2" type="ORF">CPLU01_06444</name>
</gene>
<name>A0A8H6KHX7_9PEZI</name>
<dbReference type="AlphaFoldDB" id="A0A8H6KHX7"/>
<dbReference type="Proteomes" id="UP000654918">
    <property type="component" value="Unassembled WGS sequence"/>
</dbReference>
<accession>A0A8H6KHX7</accession>
<dbReference type="EMBL" id="WIGO01000075">
    <property type="protein sequence ID" value="KAF6831927.1"/>
    <property type="molecule type" value="Genomic_DNA"/>
</dbReference>
<protein>
    <submittedName>
        <fullName evidence="2">Uncharacterized protein</fullName>
    </submittedName>
</protein>
<organism evidence="2 3">
    <name type="scientific">Colletotrichum plurivorum</name>
    <dbReference type="NCBI Taxonomy" id="2175906"/>
    <lineage>
        <taxon>Eukaryota</taxon>
        <taxon>Fungi</taxon>
        <taxon>Dikarya</taxon>
        <taxon>Ascomycota</taxon>
        <taxon>Pezizomycotina</taxon>
        <taxon>Sordariomycetes</taxon>
        <taxon>Hypocreomycetidae</taxon>
        <taxon>Glomerellales</taxon>
        <taxon>Glomerellaceae</taxon>
        <taxon>Colletotrichum</taxon>
        <taxon>Colletotrichum orchidearum species complex</taxon>
    </lineage>
</organism>
<keyword evidence="3" id="KW-1185">Reference proteome</keyword>
<comment type="caution">
    <text evidence="2">The sequence shown here is derived from an EMBL/GenBank/DDBJ whole genome shotgun (WGS) entry which is preliminary data.</text>
</comment>
<evidence type="ECO:0000313" key="3">
    <source>
        <dbReference type="Proteomes" id="UP000654918"/>
    </source>
</evidence>
<feature type="region of interest" description="Disordered" evidence="1">
    <location>
        <begin position="153"/>
        <end position="181"/>
    </location>
</feature>
<proteinExistence type="predicted"/>
<sequence length="181" mass="19463">MARVVAVRYSLSTGLRQGHHRYLLRVPLSLAGDDVSMIRHVPLGFADGALIPPGSTEWFDRTPQGTLEAPAPVLSPDREASTDHTALARLRSAPDNRQPAISNQHRRRVGRWEVGGQGNAGGCGGGSISDSRPSYRLFFIFASFRTAVATQPAHRLQGSPGQGKSLRRIIGRTATDDSAVS</sequence>
<evidence type="ECO:0000313" key="2">
    <source>
        <dbReference type="EMBL" id="KAF6831927.1"/>
    </source>
</evidence>
<reference evidence="2" key="1">
    <citation type="journal article" date="2020" name="Phytopathology">
        <title>Genome Sequence Resources of Colletotrichum truncatum, C. plurivorum, C. musicola, and C. sojae: Four Species Pathogenic to Soybean (Glycine max).</title>
        <authorList>
            <person name="Rogerio F."/>
            <person name="Boufleur T.R."/>
            <person name="Ciampi-Guillardi M."/>
            <person name="Sukno S.A."/>
            <person name="Thon M.R."/>
            <person name="Massola Junior N.S."/>
            <person name="Baroncelli R."/>
        </authorList>
    </citation>
    <scope>NUCLEOTIDE SEQUENCE</scope>
    <source>
        <strain evidence="2">LFN00145</strain>
    </source>
</reference>
<evidence type="ECO:0000256" key="1">
    <source>
        <dbReference type="SAM" id="MobiDB-lite"/>
    </source>
</evidence>